<feature type="compositionally biased region" description="Polar residues" evidence="1">
    <location>
        <begin position="145"/>
        <end position="154"/>
    </location>
</feature>
<comment type="caution">
    <text evidence="2">The sequence shown here is derived from an EMBL/GenBank/DDBJ whole genome shotgun (WGS) entry which is preliminary data.</text>
</comment>
<dbReference type="EMBL" id="JAINUF010000021">
    <property type="protein sequence ID" value="KAJ8334485.1"/>
    <property type="molecule type" value="Genomic_DNA"/>
</dbReference>
<dbReference type="Proteomes" id="UP001152622">
    <property type="component" value="Chromosome 21"/>
</dbReference>
<evidence type="ECO:0000313" key="2">
    <source>
        <dbReference type="EMBL" id="KAJ8334485.1"/>
    </source>
</evidence>
<keyword evidence="3" id="KW-1185">Reference proteome</keyword>
<dbReference type="AlphaFoldDB" id="A0A9Q1IBK7"/>
<name>A0A9Q1IBK7_SYNKA</name>
<accession>A0A9Q1IBK7</accession>
<proteinExistence type="predicted"/>
<evidence type="ECO:0000313" key="3">
    <source>
        <dbReference type="Proteomes" id="UP001152622"/>
    </source>
</evidence>
<feature type="region of interest" description="Disordered" evidence="1">
    <location>
        <begin position="1"/>
        <end position="31"/>
    </location>
</feature>
<gene>
    <name evidence="2" type="ORF">SKAU_G00401240</name>
</gene>
<organism evidence="2 3">
    <name type="scientific">Synaphobranchus kaupii</name>
    <name type="common">Kaup's arrowtooth eel</name>
    <dbReference type="NCBI Taxonomy" id="118154"/>
    <lineage>
        <taxon>Eukaryota</taxon>
        <taxon>Metazoa</taxon>
        <taxon>Chordata</taxon>
        <taxon>Craniata</taxon>
        <taxon>Vertebrata</taxon>
        <taxon>Euteleostomi</taxon>
        <taxon>Actinopterygii</taxon>
        <taxon>Neopterygii</taxon>
        <taxon>Teleostei</taxon>
        <taxon>Anguilliformes</taxon>
        <taxon>Synaphobranchidae</taxon>
        <taxon>Synaphobranchus</taxon>
    </lineage>
</organism>
<feature type="region of interest" description="Disordered" evidence="1">
    <location>
        <begin position="145"/>
        <end position="188"/>
    </location>
</feature>
<protein>
    <submittedName>
        <fullName evidence="2">Uncharacterized protein</fullName>
    </submittedName>
</protein>
<evidence type="ECO:0000256" key="1">
    <source>
        <dbReference type="SAM" id="MobiDB-lite"/>
    </source>
</evidence>
<sequence>MQTARGLGGRRLRAAGAGRGRRPGTAPRRQTFARREVKAGRLEGELLDGGRAHYLIPYSRDQYCTHPAALLAVQTLELTAESRGNKSIPAALAPRHGSTTPVIKPRSKAVMTDSGGRGNVMPRWAEWPHAETALEFVVRRNQRSGLTLSRSTSPPELPPRQFRRAGKANGGSLDSPRRGPPPTRHRSF</sequence>
<reference evidence="2" key="1">
    <citation type="journal article" date="2023" name="Science">
        <title>Genome structures resolve the early diversification of teleost fishes.</title>
        <authorList>
            <person name="Parey E."/>
            <person name="Louis A."/>
            <person name="Montfort J."/>
            <person name="Bouchez O."/>
            <person name="Roques C."/>
            <person name="Iampietro C."/>
            <person name="Lluch J."/>
            <person name="Castinel A."/>
            <person name="Donnadieu C."/>
            <person name="Desvignes T."/>
            <person name="Floi Bucao C."/>
            <person name="Jouanno E."/>
            <person name="Wen M."/>
            <person name="Mejri S."/>
            <person name="Dirks R."/>
            <person name="Jansen H."/>
            <person name="Henkel C."/>
            <person name="Chen W.J."/>
            <person name="Zahm M."/>
            <person name="Cabau C."/>
            <person name="Klopp C."/>
            <person name="Thompson A.W."/>
            <person name="Robinson-Rechavi M."/>
            <person name="Braasch I."/>
            <person name="Lecointre G."/>
            <person name="Bobe J."/>
            <person name="Postlethwait J.H."/>
            <person name="Berthelot C."/>
            <person name="Roest Crollius H."/>
            <person name="Guiguen Y."/>
        </authorList>
    </citation>
    <scope>NUCLEOTIDE SEQUENCE</scope>
    <source>
        <strain evidence="2">WJC10195</strain>
    </source>
</reference>